<dbReference type="Pfam" id="PF08220">
    <property type="entry name" value="HTH_DeoR"/>
    <property type="match status" value="1"/>
</dbReference>
<dbReference type="Gene3D" id="1.10.10.10">
    <property type="entry name" value="Winged helix-like DNA-binding domain superfamily/Winged helix DNA-binding domain"/>
    <property type="match status" value="1"/>
</dbReference>
<dbReference type="Gene3D" id="3.30.750.70">
    <property type="entry name" value="4-hydroxybutyrate coenzyme like domains"/>
    <property type="match status" value="1"/>
</dbReference>
<evidence type="ECO:0000256" key="3">
    <source>
        <dbReference type="ARBA" id="ARBA00023125"/>
    </source>
</evidence>
<dbReference type="PRINTS" id="PR00037">
    <property type="entry name" value="HTHLACR"/>
</dbReference>
<dbReference type="GO" id="GO:0003677">
    <property type="term" value="F:DNA binding"/>
    <property type="evidence" value="ECO:0007669"/>
    <property type="project" value="UniProtKB-KW"/>
</dbReference>
<sequence>MSDKQSNEERQGGIVELVAKQGFQTIEALAQHFGVTVQTIRRDVNMLASEGRLSRYRGGAGLASSIENMEYERRQVINLAPKQRIAAMVAQDVPDGASLFINIGTTTEQAARALLSHKNLRVITNNINVAKILSENANCSIVMAGGKVRNRDGAVTGPLAAQMFEQFRADIGIIGVSGIDKDGGLFDYDLDEVMCTQAIIRHSRRVFLVADHSKFGRPALVKVGNLSQISALYTDAPPPDTISALLAEAGTTLEISD</sequence>
<evidence type="ECO:0000256" key="1">
    <source>
        <dbReference type="ARBA" id="ARBA00022491"/>
    </source>
</evidence>
<keyword evidence="3" id="KW-0238">DNA-binding</keyword>
<dbReference type="AlphaFoldDB" id="A0A0D6PK80"/>
<dbReference type="InterPro" id="IPR036388">
    <property type="entry name" value="WH-like_DNA-bd_sf"/>
</dbReference>
<feature type="domain" description="HTH deoR-type" evidence="5">
    <location>
        <begin position="7"/>
        <end position="62"/>
    </location>
</feature>
<evidence type="ECO:0000313" key="7">
    <source>
        <dbReference type="Proteomes" id="UP000032668"/>
    </source>
</evidence>
<organism evidence="6 7">
    <name type="scientific">Acidocella aminolytica 101 = DSM 11237</name>
    <dbReference type="NCBI Taxonomy" id="1120923"/>
    <lineage>
        <taxon>Bacteria</taxon>
        <taxon>Pseudomonadati</taxon>
        <taxon>Pseudomonadota</taxon>
        <taxon>Alphaproteobacteria</taxon>
        <taxon>Acetobacterales</taxon>
        <taxon>Acidocellaceae</taxon>
        <taxon>Acidocella</taxon>
    </lineage>
</organism>
<accession>A0A0D6PK80</accession>
<dbReference type="SUPFAM" id="SSF46785">
    <property type="entry name" value="Winged helix' DNA-binding domain"/>
    <property type="match status" value="1"/>
</dbReference>
<keyword evidence="2" id="KW-0805">Transcription regulation</keyword>
<keyword evidence="7" id="KW-1185">Reference proteome</keyword>
<gene>
    <name evidence="6" type="ORF">Aam_180_001</name>
</gene>
<dbReference type="PROSITE" id="PS00894">
    <property type="entry name" value="HTH_DEOR_1"/>
    <property type="match status" value="1"/>
</dbReference>
<dbReference type="Proteomes" id="UP000032668">
    <property type="component" value="Unassembled WGS sequence"/>
</dbReference>
<evidence type="ECO:0000259" key="5">
    <source>
        <dbReference type="PROSITE" id="PS51000"/>
    </source>
</evidence>
<dbReference type="EMBL" id="BANC01000177">
    <property type="protein sequence ID" value="GAN82215.1"/>
    <property type="molecule type" value="Genomic_DNA"/>
</dbReference>
<evidence type="ECO:0000256" key="4">
    <source>
        <dbReference type="ARBA" id="ARBA00023163"/>
    </source>
</evidence>
<keyword evidence="4" id="KW-0804">Transcription</keyword>
<dbReference type="SMART" id="SM01134">
    <property type="entry name" value="DeoRC"/>
    <property type="match status" value="1"/>
</dbReference>
<dbReference type="Pfam" id="PF00455">
    <property type="entry name" value="DeoRC"/>
    <property type="match status" value="1"/>
</dbReference>
<dbReference type="InterPro" id="IPR001034">
    <property type="entry name" value="DeoR_HTH"/>
</dbReference>
<dbReference type="SMART" id="SM00420">
    <property type="entry name" value="HTH_DEOR"/>
    <property type="match status" value="1"/>
</dbReference>
<proteinExistence type="predicted"/>
<dbReference type="PROSITE" id="PS51000">
    <property type="entry name" value="HTH_DEOR_2"/>
    <property type="match status" value="1"/>
</dbReference>
<dbReference type="InterPro" id="IPR050313">
    <property type="entry name" value="Carb_Metab_HTH_regulators"/>
</dbReference>
<dbReference type="InterPro" id="IPR018356">
    <property type="entry name" value="Tscrpt_reg_HTH_DeoR_CS"/>
</dbReference>
<keyword evidence="1" id="KW-0678">Repressor</keyword>
<evidence type="ECO:0000313" key="6">
    <source>
        <dbReference type="EMBL" id="GAN82215.1"/>
    </source>
</evidence>
<protein>
    <submittedName>
        <fullName evidence="6">Transcriptional repressor DeoR, ascorbate regulon/glycerol-3-phosphate regulon</fullName>
    </submittedName>
</protein>
<dbReference type="InterPro" id="IPR014036">
    <property type="entry name" value="DeoR-like_C"/>
</dbReference>
<dbReference type="PANTHER" id="PTHR30363:SF4">
    <property type="entry name" value="GLYCEROL-3-PHOSPHATE REGULON REPRESSOR"/>
    <property type="match status" value="1"/>
</dbReference>
<dbReference type="InterPro" id="IPR036390">
    <property type="entry name" value="WH_DNA-bd_sf"/>
</dbReference>
<dbReference type="OrthoDB" id="9814815at2"/>
<dbReference type="PANTHER" id="PTHR30363">
    <property type="entry name" value="HTH-TYPE TRANSCRIPTIONAL REGULATOR SRLR-RELATED"/>
    <property type="match status" value="1"/>
</dbReference>
<dbReference type="STRING" id="1120923.SAMN02746095_03952"/>
<dbReference type="GO" id="GO:0003700">
    <property type="term" value="F:DNA-binding transcription factor activity"/>
    <property type="evidence" value="ECO:0007669"/>
    <property type="project" value="InterPro"/>
</dbReference>
<dbReference type="InterPro" id="IPR037171">
    <property type="entry name" value="NagB/RpiA_transferase-like"/>
</dbReference>
<dbReference type="SUPFAM" id="SSF100950">
    <property type="entry name" value="NagB/RpiA/CoA transferase-like"/>
    <property type="match status" value="1"/>
</dbReference>
<evidence type="ECO:0000256" key="2">
    <source>
        <dbReference type="ARBA" id="ARBA00023015"/>
    </source>
</evidence>
<name>A0A0D6PK80_9PROT</name>
<reference evidence="6 7" key="1">
    <citation type="submission" date="2012-11" db="EMBL/GenBank/DDBJ databases">
        <title>Whole genome sequence of Acidocella aminolytica 101 = DSM 11237.</title>
        <authorList>
            <person name="Azuma Y."/>
            <person name="Higashiura N."/>
            <person name="Hirakawa H."/>
            <person name="Matsushita K."/>
        </authorList>
    </citation>
    <scope>NUCLEOTIDE SEQUENCE [LARGE SCALE GENOMIC DNA]</scope>
    <source>
        <strain evidence="7">101 / DSM 11237</strain>
    </source>
</reference>
<comment type="caution">
    <text evidence="6">The sequence shown here is derived from an EMBL/GenBank/DDBJ whole genome shotgun (WGS) entry which is preliminary data.</text>
</comment>